<reference evidence="1" key="1">
    <citation type="submission" date="2023-06" db="EMBL/GenBank/DDBJ databases">
        <title>Robiginitalea aurantiacus sp. nov. and Algoriphagus sediminis sp. nov., isolated from coastal sediment.</title>
        <authorList>
            <person name="Zhou Z.Y."/>
            <person name="An J."/>
            <person name="Jia Y.W."/>
            <person name="Du Z.J."/>
        </authorList>
    </citation>
    <scope>NUCLEOTIDE SEQUENCE</scope>
    <source>
        <strain evidence="1">C2-7</strain>
    </source>
</reference>
<comment type="caution">
    <text evidence="1">The sequence shown here is derived from an EMBL/GenBank/DDBJ whole genome shotgun (WGS) entry which is preliminary data.</text>
</comment>
<evidence type="ECO:0000313" key="1">
    <source>
        <dbReference type="EMBL" id="MDN3205638.1"/>
    </source>
</evidence>
<organism evidence="1 2">
    <name type="scientific">Algoriphagus sediminis</name>
    <dbReference type="NCBI Taxonomy" id="3057113"/>
    <lineage>
        <taxon>Bacteria</taxon>
        <taxon>Pseudomonadati</taxon>
        <taxon>Bacteroidota</taxon>
        <taxon>Cytophagia</taxon>
        <taxon>Cytophagales</taxon>
        <taxon>Cyclobacteriaceae</taxon>
        <taxon>Algoriphagus</taxon>
    </lineage>
</organism>
<evidence type="ECO:0000313" key="2">
    <source>
        <dbReference type="Proteomes" id="UP001171916"/>
    </source>
</evidence>
<dbReference type="RefSeq" id="WP_290002310.1">
    <property type="nucleotide sequence ID" value="NZ_JAUEPH010000007.1"/>
</dbReference>
<sequence length="174" mass="19873">MKLSQITYLLLICLAISCNQKSSQENSIEAEVTHSWTETDMISFQSNCIGFLENEGVSDPSKYCNCLLESSLIKYPDVEEAMELEQHEIVSMFENSDCIDELLLVKIEQPWTEESEELFIKSCQESKMGQGLTEEQSLEYCNCALEEVKLIIPNPQHVISLTEEELKRVFNKCG</sequence>
<accession>A0ABT7YGI3</accession>
<protein>
    <recommendedName>
        <fullName evidence="3">Lipoprotein</fullName>
    </recommendedName>
</protein>
<gene>
    <name evidence="1" type="ORF">QVH07_15860</name>
</gene>
<dbReference type="PROSITE" id="PS51257">
    <property type="entry name" value="PROKAR_LIPOPROTEIN"/>
    <property type="match status" value="1"/>
</dbReference>
<dbReference type="Proteomes" id="UP001171916">
    <property type="component" value="Unassembled WGS sequence"/>
</dbReference>
<proteinExistence type="predicted"/>
<dbReference type="EMBL" id="JAUEPH010000007">
    <property type="protein sequence ID" value="MDN3205638.1"/>
    <property type="molecule type" value="Genomic_DNA"/>
</dbReference>
<evidence type="ECO:0008006" key="3">
    <source>
        <dbReference type="Google" id="ProtNLM"/>
    </source>
</evidence>
<keyword evidence="2" id="KW-1185">Reference proteome</keyword>
<name>A0ABT7YGI3_9BACT</name>